<keyword evidence="2" id="KW-1185">Reference proteome</keyword>
<evidence type="ECO:0000313" key="2">
    <source>
        <dbReference type="Proteomes" id="UP000019140"/>
    </source>
</evidence>
<dbReference type="Gene3D" id="3.40.50.1820">
    <property type="entry name" value="alpha/beta hydrolase"/>
    <property type="match status" value="1"/>
</dbReference>
<organism evidence="1 2">
    <name type="scientific">Candidatus Entotheonella gemina</name>
    <dbReference type="NCBI Taxonomy" id="1429439"/>
    <lineage>
        <taxon>Bacteria</taxon>
        <taxon>Pseudomonadati</taxon>
        <taxon>Nitrospinota/Tectimicrobiota group</taxon>
        <taxon>Candidatus Tectimicrobiota</taxon>
        <taxon>Candidatus Entotheonellia</taxon>
        <taxon>Candidatus Entotheonellales</taxon>
        <taxon>Candidatus Entotheonellaceae</taxon>
        <taxon>Candidatus Entotheonella</taxon>
    </lineage>
</organism>
<dbReference type="InterPro" id="IPR029058">
    <property type="entry name" value="AB_hydrolase_fold"/>
</dbReference>
<proteinExistence type="predicted"/>
<name>W4MBT1_9BACT</name>
<dbReference type="AlphaFoldDB" id="W4MBT1"/>
<dbReference type="EMBL" id="AZHX01000476">
    <property type="protein sequence ID" value="ETX07351.1"/>
    <property type="molecule type" value="Genomic_DNA"/>
</dbReference>
<dbReference type="SUPFAM" id="SSF53474">
    <property type="entry name" value="alpha/beta-Hydrolases"/>
    <property type="match status" value="1"/>
</dbReference>
<evidence type="ECO:0000313" key="1">
    <source>
        <dbReference type="EMBL" id="ETX07351.1"/>
    </source>
</evidence>
<gene>
    <name evidence="1" type="ORF">ETSY2_11750</name>
</gene>
<accession>W4MBT1</accession>
<comment type="caution">
    <text evidence="1">The sequence shown here is derived from an EMBL/GenBank/DDBJ whole genome shotgun (WGS) entry which is preliminary data.</text>
</comment>
<protein>
    <submittedName>
        <fullName evidence="1">Uncharacterized protein</fullName>
    </submittedName>
</protein>
<sequence>MPFLTLLDTYPSSNRDASSLPTQQELLIVFAEQFGLELENLGTQPLDVLNVIEASRRAGHVLPGLDAEQAERMLGVIQHHTRLMVDFQPDRFEGDMLLFMATEDRDSTPSPSTWKSYVTGDIAVHEIACRHADMSLPAPLSTIGRLVEQHLRSLT</sequence>
<dbReference type="HOGENOM" id="CLU_1692274_0_0_7"/>
<reference evidence="1 2" key="1">
    <citation type="journal article" date="2014" name="Nature">
        <title>An environmental bacterial taxon with a large and distinct metabolic repertoire.</title>
        <authorList>
            <person name="Wilson M.C."/>
            <person name="Mori T."/>
            <person name="Ruckert C."/>
            <person name="Uria A.R."/>
            <person name="Helf M.J."/>
            <person name="Takada K."/>
            <person name="Gernert C."/>
            <person name="Steffens U.A."/>
            <person name="Heycke N."/>
            <person name="Schmitt S."/>
            <person name="Rinke C."/>
            <person name="Helfrich E.J."/>
            <person name="Brachmann A.O."/>
            <person name="Gurgui C."/>
            <person name="Wakimoto T."/>
            <person name="Kracht M."/>
            <person name="Crusemann M."/>
            <person name="Hentschel U."/>
            <person name="Abe I."/>
            <person name="Matsunaga S."/>
            <person name="Kalinowski J."/>
            <person name="Takeyama H."/>
            <person name="Piel J."/>
        </authorList>
    </citation>
    <scope>NUCLEOTIDE SEQUENCE [LARGE SCALE GENOMIC DNA]</scope>
    <source>
        <strain evidence="2">TSY2</strain>
    </source>
</reference>
<dbReference type="Proteomes" id="UP000019140">
    <property type="component" value="Unassembled WGS sequence"/>
</dbReference>